<dbReference type="Pfam" id="PF00067">
    <property type="entry name" value="p450"/>
    <property type="match status" value="1"/>
</dbReference>
<keyword evidence="5 8" id="KW-0560">Oxidoreductase</keyword>
<dbReference type="PROSITE" id="PS00086">
    <property type="entry name" value="CYTOCHROME_P450"/>
    <property type="match status" value="1"/>
</dbReference>
<dbReference type="GO" id="GO:0016705">
    <property type="term" value="F:oxidoreductase activity, acting on paired donors, with incorporation or reduction of molecular oxygen"/>
    <property type="evidence" value="ECO:0007669"/>
    <property type="project" value="InterPro"/>
</dbReference>
<accession>F8Q3I9</accession>
<keyword evidence="6 8" id="KW-0408">Iron</keyword>
<dbReference type="InParanoid" id="F8Q3I9"/>
<dbReference type="eggNOG" id="KOG0156">
    <property type="taxonomic scope" value="Eukaryota"/>
</dbReference>
<dbReference type="PANTHER" id="PTHR46300:SF7">
    <property type="entry name" value="P450, PUTATIVE (EUROFUNG)-RELATED"/>
    <property type="match status" value="1"/>
</dbReference>
<reference evidence="10" key="1">
    <citation type="journal article" date="2011" name="Science">
        <title>The plant cell wall-decomposing machinery underlies the functional diversity of forest fungi.</title>
        <authorList>
            <person name="Eastwood D.C."/>
            <person name="Floudas D."/>
            <person name="Binder M."/>
            <person name="Majcherczyk A."/>
            <person name="Schneider P."/>
            <person name="Aerts A."/>
            <person name="Asiegbu F.O."/>
            <person name="Baker S.E."/>
            <person name="Barry K."/>
            <person name="Bendiksby M."/>
            <person name="Blumentritt M."/>
            <person name="Coutinho P.M."/>
            <person name="Cullen D."/>
            <person name="de Vries R.P."/>
            <person name="Gathman A."/>
            <person name="Goodell B."/>
            <person name="Henrissat B."/>
            <person name="Ihrmark K."/>
            <person name="Kauserud H."/>
            <person name="Kohler A."/>
            <person name="LaButti K."/>
            <person name="Lapidus A."/>
            <person name="Lavin J.L."/>
            <person name="Lee Y.-H."/>
            <person name="Lindquist E."/>
            <person name="Lilly W."/>
            <person name="Lucas S."/>
            <person name="Morin E."/>
            <person name="Murat C."/>
            <person name="Oguiza J.A."/>
            <person name="Park J."/>
            <person name="Pisabarro A.G."/>
            <person name="Riley R."/>
            <person name="Rosling A."/>
            <person name="Salamov A."/>
            <person name="Schmidt O."/>
            <person name="Schmutz J."/>
            <person name="Skrede I."/>
            <person name="Stenlid J."/>
            <person name="Wiebenga A."/>
            <person name="Xie X."/>
            <person name="Kuees U."/>
            <person name="Hibbett D.S."/>
            <person name="Hoffmeister D."/>
            <person name="Hoegberg N."/>
            <person name="Martin F."/>
            <person name="Grigoriev I.V."/>
            <person name="Watkinson S.C."/>
        </authorList>
    </citation>
    <scope>NUCLEOTIDE SEQUENCE [LARGE SCALE GENOMIC DNA]</scope>
    <source>
        <strain evidence="10">strain S7.3</strain>
    </source>
</reference>
<dbReference type="STRING" id="936435.F8Q3I9"/>
<evidence type="ECO:0008006" key="11">
    <source>
        <dbReference type="Google" id="ProtNLM"/>
    </source>
</evidence>
<keyword evidence="3 8" id="KW-0349">Heme</keyword>
<dbReference type="InterPro" id="IPR050364">
    <property type="entry name" value="Cytochrome_P450_fung"/>
</dbReference>
<proteinExistence type="inferred from homology"/>
<dbReference type="EMBL" id="GL945482">
    <property type="protein sequence ID" value="EGN97750.1"/>
    <property type="molecule type" value="Genomic_DNA"/>
</dbReference>
<evidence type="ECO:0000256" key="8">
    <source>
        <dbReference type="RuleBase" id="RU000461"/>
    </source>
</evidence>
<dbReference type="Gene3D" id="1.10.630.10">
    <property type="entry name" value="Cytochrome P450"/>
    <property type="match status" value="1"/>
</dbReference>
<comment type="similarity">
    <text evidence="2 8">Belongs to the cytochrome P450 family.</text>
</comment>
<evidence type="ECO:0000256" key="6">
    <source>
        <dbReference type="ARBA" id="ARBA00023004"/>
    </source>
</evidence>
<organism evidence="10">
    <name type="scientific">Serpula lacrymans var. lacrymans (strain S7.3)</name>
    <name type="common">Dry rot fungus</name>
    <dbReference type="NCBI Taxonomy" id="936435"/>
    <lineage>
        <taxon>Eukaryota</taxon>
        <taxon>Fungi</taxon>
        <taxon>Dikarya</taxon>
        <taxon>Basidiomycota</taxon>
        <taxon>Agaricomycotina</taxon>
        <taxon>Agaricomycetes</taxon>
        <taxon>Agaricomycetidae</taxon>
        <taxon>Boletales</taxon>
        <taxon>Coniophorineae</taxon>
        <taxon>Serpulaceae</taxon>
        <taxon>Serpula</taxon>
    </lineage>
</organism>
<dbReference type="InterPro" id="IPR017972">
    <property type="entry name" value="Cyt_P450_CS"/>
</dbReference>
<comment type="cofactor">
    <cofactor evidence="1">
        <name>heme</name>
        <dbReference type="ChEBI" id="CHEBI:30413"/>
    </cofactor>
</comment>
<keyword evidence="4 8" id="KW-0479">Metal-binding</keyword>
<evidence type="ECO:0000313" key="9">
    <source>
        <dbReference type="EMBL" id="EGN97750.1"/>
    </source>
</evidence>
<keyword evidence="7 8" id="KW-0503">Monooxygenase</keyword>
<dbReference type="GO" id="GO:0004497">
    <property type="term" value="F:monooxygenase activity"/>
    <property type="evidence" value="ECO:0007669"/>
    <property type="project" value="UniProtKB-KW"/>
</dbReference>
<name>F8Q3I9_SERL3</name>
<dbReference type="SUPFAM" id="SSF48264">
    <property type="entry name" value="Cytochrome P450"/>
    <property type="match status" value="1"/>
</dbReference>
<dbReference type="AlphaFoldDB" id="F8Q3I9"/>
<sequence>MMLFPHVQEWAHAEIANVIGNDRLSGFEDRFSLPYVEAVVRESHRWHPVLPLGIAHAAVDDDVYEGLYIPKCWIRLINESNASDFIPERFFTANGGLNDDKVLYAFGFGKRICVGHRPRPFACHIEPRVKGMTAEKLQQMIGHFA</sequence>
<dbReference type="InterPro" id="IPR001128">
    <property type="entry name" value="Cyt_P450"/>
</dbReference>
<evidence type="ECO:0000256" key="2">
    <source>
        <dbReference type="ARBA" id="ARBA00010617"/>
    </source>
</evidence>
<evidence type="ECO:0000256" key="3">
    <source>
        <dbReference type="ARBA" id="ARBA00022617"/>
    </source>
</evidence>
<dbReference type="InterPro" id="IPR036396">
    <property type="entry name" value="Cyt_P450_sf"/>
</dbReference>
<dbReference type="GO" id="GO:0020037">
    <property type="term" value="F:heme binding"/>
    <property type="evidence" value="ECO:0007669"/>
    <property type="project" value="InterPro"/>
</dbReference>
<dbReference type="Proteomes" id="UP000008063">
    <property type="component" value="Unassembled WGS sequence"/>
</dbReference>
<evidence type="ECO:0000313" key="10">
    <source>
        <dbReference type="Proteomes" id="UP000008063"/>
    </source>
</evidence>
<evidence type="ECO:0000256" key="7">
    <source>
        <dbReference type="ARBA" id="ARBA00023033"/>
    </source>
</evidence>
<gene>
    <name evidence="9" type="ORF">SERLA73DRAFT_161650</name>
</gene>
<evidence type="ECO:0000256" key="4">
    <source>
        <dbReference type="ARBA" id="ARBA00022723"/>
    </source>
</evidence>
<dbReference type="GO" id="GO:0005506">
    <property type="term" value="F:iron ion binding"/>
    <property type="evidence" value="ECO:0007669"/>
    <property type="project" value="InterPro"/>
</dbReference>
<evidence type="ECO:0000256" key="1">
    <source>
        <dbReference type="ARBA" id="ARBA00001971"/>
    </source>
</evidence>
<evidence type="ECO:0000256" key="5">
    <source>
        <dbReference type="ARBA" id="ARBA00023002"/>
    </source>
</evidence>
<dbReference type="PANTHER" id="PTHR46300">
    <property type="entry name" value="P450, PUTATIVE (EUROFUNG)-RELATED-RELATED"/>
    <property type="match status" value="1"/>
</dbReference>
<keyword evidence="10" id="KW-1185">Reference proteome</keyword>
<dbReference type="HOGENOM" id="CLU_001570_20_0_1"/>
<dbReference type="OMA" id="HTQEIRF"/>
<protein>
    <recommendedName>
        <fullName evidence="11">Cytochrome P450</fullName>
    </recommendedName>
</protein>